<proteinExistence type="predicted"/>
<protein>
    <submittedName>
        <fullName evidence="1">Uncharacterized protein</fullName>
    </submittedName>
</protein>
<organism evidence="1 2">
    <name type="scientific">Melipona quadrifasciata</name>
    <dbReference type="NCBI Taxonomy" id="166423"/>
    <lineage>
        <taxon>Eukaryota</taxon>
        <taxon>Metazoa</taxon>
        <taxon>Ecdysozoa</taxon>
        <taxon>Arthropoda</taxon>
        <taxon>Hexapoda</taxon>
        <taxon>Insecta</taxon>
        <taxon>Pterygota</taxon>
        <taxon>Neoptera</taxon>
        <taxon>Endopterygota</taxon>
        <taxon>Hymenoptera</taxon>
        <taxon>Apocrita</taxon>
        <taxon>Aculeata</taxon>
        <taxon>Apoidea</taxon>
        <taxon>Anthophila</taxon>
        <taxon>Apidae</taxon>
        <taxon>Melipona</taxon>
    </lineage>
</organism>
<accession>A0A0N0U4U9</accession>
<dbReference type="EMBL" id="KQ435796">
    <property type="protein sequence ID" value="KOX73521.1"/>
    <property type="molecule type" value="Genomic_DNA"/>
</dbReference>
<sequence>MVPPGLRQAVDKVPRSMQLDVGKRGGPTLNVAISEKPKTSRLFVTDIVILSPSRDKKEEKYGNSLPKYINEAFTFLKHFKRLRRIHDEELEEEQEKVADNGDAVANELFEASGDVRRWKEEVNRPVADTFDQEGSEGEFTMNNDGRPIAKKRRKKKPFSDATLYKHLVCDSVNLPGNYFEYFSKHLQNRPQILDLTDRDSHAETGMQGQATTTGTEKGTEVFRKNFKREYLHHQKIFLADISNFRIIIFELAHTYAGGGMTRDLYDPQTSDLYDRVFSKQI</sequence>
<reference evidence="1 2" key="1">
    <citation type="submission" date="2015-07" db="EMBL/GenBank/DDBJ databases">
        <title>The genome of Melipona quadrifasciata.</title>
        <authorList>
            <person name="Pan H."/>
            <person name="Kapheim K."/>
        </authorList>
    </citation>
    <scope>NUCLEOTIDE SEQUENCE [LARGE SCALE GENOMIC DNA]</scope>
    <source>
        <strain evidence="1">0111107301</strain>
        <tissue evidence="1">Whole body</tissue>
    </source>
</reference>
<dbReference type="Proteomes" id="UP000053105">
    <property type="component" value="Unassembled WGS sequence"/>
</dbReference>
<keyword evidence="2" id="KW-1185">Reference proteome</keyword>
<evidence type="ECO:0000313" key="1">
    <source>
        <dbReference type="EMBL" id="KOX73521.1"/>
    </source>
</evidence>
<evidence type="ECO:0000313" key="2">
    <source>
        <dbReference type="Proteomes" id="UP000053105"/>
    </source>
</evidence>
<dbReference type="STRING" id="166423.A0A0N0U4U9"/>
<gene>
    <name evidence="1" type="ORF">WN51_01294</name>
</gene>
<dbReference type="AlphaFoldDB" id="A0A0N0U4U9"/>
<name>A0A0N0U4U9_9HYME</name>